<evidence type="ECO:0000313" key="1">
    <source>
        <dbReference type="EMBL" id="MBH9701565.1"/>
    </source>
</evidence>
<gene>
    <name evidence="1" type="ORF">JAO13_34510</name>
</gene>
<accession>A0A8I1ATP7</accession>
<dbReference type="AlphaFoldDB" id="A0A8I1ATP7"/>
<organism evidence="1 2">
    <name type="scientific">Burkholderia cepacia</name>
    <name type="common">Pseudomonas cepacia</name>
    <dbReference type="NCBI Taxonomy" id="292"/>
    <lineage>
        <taxon>Bacteria</taxon>
        <taxon>Pseudomonadati</taxon>
        <taxon>Pseudomonadota</taxon>
        <taxon>Betaproteobacteria</taxon>
        <taxon>Burkholderiales</taxon>
        <taxon>Burkholderiaceae</taxon>
        <taxon>Burkholderia</taxon>
        <taxon>Burkholderia cepacia complex</taxon>
    </lineage>
</organism>
<evidence type="ECO:0000313" key="2">
    <source>
        <dbReference type="Proteomes" id="UP000645612"/>
    </source>
</evidence>
<reference evidence="1" key="1">
    <citation type="submission" date="2020-12" db="EMBL/GenBank/DDBJ databases">
        <title>Burkholderia cepacia complex in Mexico.</title>
        <authorList>
            <person name="Estrada P."/>
        </authorList>
    </citation>
    <scope>NUCLEOTIDE SEQUENCE</scope>
    <source>
        <strain evidence="1">871</strain>
    </source>
</reference>
<name>A0A8I1ATP7_BURCE</name>
<proteinExistence type="predicted"/>
<dbReference type="EMBL" id="JAEDXG010000048">
    <property type="protein sequence ID" value="MBH9701565.1"/>
    <property type="molecule type" value="Genomic_DNA"/>
</dbReference>
<sequence>MRNTHDCFIGGDAGALTRDVIVIRPITITAVTAVELCVTLPVDVVQATVPPINDHDSMLWRSRQARLHRTQRLQFDTATNRRTVIPRAALAGKYGRHVVRMTKSVDIAYGEDIGTDRFTIALTASRGCHHGRRANVIRRNDVAAR</sequence>
<comment type="caution">
    <text evidence="1">The sequence shown here is derived from an EMBL/GenBank/DDBJ whole genome shotgun (WGS) entry which is preliminary data.</text>
</comment>
<dbReference type="Proteomes" id="UP000645612">
    <property type="component" value="Unassembled WGS sequence"/>
</dbReference>
<protein>
    <submittedName>
        <fullName evidence="1">Uncharacterized protein</fullName>
    </submittedName>
</protein>
<dbReference type="RefSeq" id="WP_131723257.1">
    <property type="nucleotide sequence ID" value="NZ_CADDZZ010000039.1"/>
</dbReference>